<evidence type="ECO:0000313" key="9">
    <source>
        <dbReference type="Proteomes" id="UP000789845"/>
    </source>
</evidence>
<comment type="subcellular location">
    <subcellularLocation>
        <location evidence="1">Membrane</location>
        <topology evidence="1">Multi-pass membrane protein</topology>
    </subcellularLocation>
</comment>
<evidence type="ECO:0000256" key="4">
    <source>
        <dbReference type="ARBA" id="ARBA00022989"/>
    </source>
</evidence>
<feature type="transmembrane region" description="Helical" evidence="6">
    <location>
        <begin position="85"/>
        <end position="109"/>
    </location>
</feature>
<evidence type="ECO:0000256" key="1">
    <source>
        <dbReference type="ARBA" id="ARBA00004141"/>
    </source>
</evidence>
<dbReference type="PANTHER" id="PTHR38459">
    <property type="entry name" value="PROPHAGE BACTOPRENOL-LINKED GLUCOSE TRANSLOCASE HOMOLOG"/>
    <property type="match status" value="1"/>
</dbReference>
<proteinExistence type="inferred from homology"/>
<keyword evidence="4 6" id="KW-1133">Transmembrane helix</keyword>
<dbReference type="GO" id="GO:0000271">
    <property type="term" value="P:polysaccharide biosynthetic process"/>
    <property type="evidence" value="ECO:0007669"/>
    <property type="project" value="InterPro"/>
</dbReference>
<evidence type="ECO:0000256" key="2">
    <source>
        <dbReference type="ARBA" id="ARBA00009399"/>
    </source>
</evidence>
<reference evidence="8" key="1">
    <citation type="submission" date="2021-10" db="EMBL/GenBank/DDBJ databases">
        <authorList>
            <person name="Criscuolo A."/>
        </authorList>
    </citation>
    <scope>NUCLEOTIDE SEQUENCE</scope>
    <source>
        <strain evidence="8">CIP111885</strain>
    </source>
</reference>
<gene>
    <name evidence="8" type="ORF">NEOCIP111885_04428</name>
</gene>
<keyword evidence="9" id="KW-1185">Reference proteome</keyword>
<keyword evidence="5 6" id="KW-0472">Membrane</keyword>
<dbReference type="InterPro" id="IPR051401">
    <property type="entry name" value="GtrA_CellWall_Glycosyl"/>
</dbReference>
<evidence type="ECO:0000256" key="3">
    <source>
        <dbReference type="ARBA" id="ARBA00022692"/>
    </source>
</evidence>
<dbReference type="Pfam" id="PF04138">
    <property type="entry name" value="GtrA_DPMS_TM"/>
    <property type="match status" value="1"/>
</dbReference>
<feature type="transmembrane region" description="Helical" evidence="6">
    <location>
        <begin position="45"/>
        <end position="65"/>
    </location>
</feature>
<comment type="caution">
    <text evidence="8">The sequence shown here is derived from an EMBL/GenBank/DDBJ whole genome shotgun (WGS) entry which is preliminary data.</text>
</comment>
<comment type="similarity">
    <text evidence="2">Belongs to the GtrA family.</text>
</comment>
<evidence type="ECO:0000256" key="6">
    <source>
        <dbReference type="SAM" id="Phobius"/>
    </source>
</evidence>
<name>A0A9C7LCY6_9BACI</name>
<dbReference type="EMBL" id="CAKJTG010000045">
    <property type="protein sequence ID" value="CAG9610653.1"/>
    <property type="molecule type" value="Genomic_DNA"/>
</dbReference>
<keyword evidence="3 6" id="KW-0812">Transmembrane</keyword>
<feature type="transmembrane region" description="Helical" evidence="6">
    <location>
        <begin position="21"/>
        <end position="39"/>
    </location>
</feature>
<protein>
    <recommendedName>
        <fullName evidence="7">GtrA/DPMS transmembrane domain-containing protein</fullName>
    </recommendedName>
</protein>
<evidence type="ECO:0000256" key="5">
    <source>
        <dbReference type="ARBA" id="ARBA00023136"/>
    </source>
</evidence>
<dbReference type="GO" id="GO:0005886">
    <property type="term" value="C:plasma membrane"/>
    <property type="evidence" value="ECO:0007669"/>
    <property type="project" value="TreeGrafter"/>
</dbReference>
<dbReference type="Proteomes" id="UP000789845">
    <property type="component" value="Unassembled WGS sequence"/>
</dbReference>
<evidence type="ECO:0000313" key="8">
    <source>
        <dbReference type="EMBL" id="CAG9610653.1"/>
    </source>
</evidence>
<feature type="transmembrane region" description="Helical" evidence="6">
    <location>
        <begin position="121"/>
        <end position="137"/>
    </location>
</feature>
<evidence type="ECO:0000259" key="7">
    <source>
        <dbReference type="Pfam" id="PF04138"/>
    </source>
</evidence>
<feature type="domain" description="GtrA/DPMS transmembrane" evidence="7">
    <location>
        <begin position="20"/>
        <end position="143"/>
    </location>
</feature>
<dbReference type="AlphaFoldDB" id="A0A9C7LCY6"/>
<accession>A0A9C7LCY6</accession>
<dbReference type="RefSeq" id="WP_230499012.1">
    <property type="nucleotide sequence ID" value="NZ_CAKJTG010000045.1"/>
</dbReference>
<sequence>MSLLELKLESFLKRTNRFTRFLLVGVINTITGLSVIFVLLNVFEFSYWTSTFIGNGVGAAVSYLLNRSFTFNSQIDFTKGIPKFITVILVCYFLSYSISEFVADGVYYLYSTIPFINEEEFAILLGSGFYTIANYFGQRYFVFNT</sequence>
<dbReference type="PANTHER" id="PTHR38459:SF1">
    <property type="entry name" value="PROPHAGE BACTOPRENOL-LINKED GLUCOSE TRANSLOCASE HOMOLOG"/>
    <property type="match status" value="1"/>
</dbReference>
<organism evidence="8 9">
    <name type="scientific">Pseudoneobacillus rhizosphaerae</name>
    <dbReference type="NCBI Taxonomy" id="2880968"/>
    <lineage>
        <taxon>Bacteria</taxon>
        <taxon>Bacillati</taxon>
        <taxon>Bacillota</taxon>
        <taxon>Bacilli</taxon>
        <taxon>Bacillales</taxon>
        <taxon>Bacillaceae</taxon>
        <taxon>Pseudoneobacillus</taxon>
    </lineage>
</organism>
<dbReference type="InterPro" id="IPR007267">
    <property type="entry name" value="GtrA_DPMS_TM"/>
</dbReference>